<name>A0A376JRA7_ECOLX</name>
<organism evidence="2 3">
    <name type="scientific">Escherichia coli</name>
    <dbReference type="NCBI Taxonomy" id="562"/>
    <lineage>
        <taxon>Bacteria</taxon>
        <taxon>Pseudomonadati</taxon>
        <taxon>Pseudomonadota</taxon>
        <taxon>Gammaproteobacteria</taxon>
        <taxon>Enterobacterales</taxon>
        <taxon>Enterobacteriaceae</taxon>
        <taxon>Escherichia</taxon>
    </lineage>
</organism>
<keyword evidence="2" id="KW-0808">Transferase</keyword>
<accession>A0A376JRA7</accession>
<dbReference type="EC" id="2.1.1.-" evidence="2"/>
<dbReference type="Proteomes" id="UP000255201">
    <property type="component" value="Unassembled WGS sequence"/>
</dbReference>
<feature type="region of interest" description="Disordered" evidence="1">
    <location>
        <begin position="65"/>
        <end position="85"/>
    </location>
</feature>
<proteinExistence type="predicted"/>
<evidence type="ECO:0000313" key="3">
    <source>
        <dbReference type="Proteomes" id="UP000255201"/>
    </source>
</evidence>
<dbReference type="EMBL" id="UFZL01000002">
    <property type="protein sequence ID" value="STE73171.1"/>
    <property type="molecule type" value="Genomic_DNA"/>
</dbReference>
<dbReference type="GO" id="GO:0005840">
    <property type="term" value="C:ribosome"/>
    <property type="evidence" value="ECO:0007669"/>
    <property type="project" value="UniProtKB-KW"/>
</dbReference>
<dbReference type="AlphaFoldDB" id="A0A376JRA7"/>
<reference evidence="2 3" key="1">
    <citation type="submission" date="2018-06" db="EMBL/GenBank/DDBJ databases">
        <authorList>
            <consortium name="Pathogen Informatics"/>
            <person name="Doyle S."/>
        </authorList>
    </citation>
    <scope>NUCLEOTIDE SEQUENCE [LARGE SCALE GENOMIC DNA]</scope>
    <source>
        <strain evidence="2 3">NCTC10764</strain>
    </source>
</reference>
<evidence type="ECO:0000256" key="1">
    <source>
        <dbReference type="SAM" id="MobiDB-lite"/>
    </source>
</evidence>
<gene>
    <name evidence="2" type="primary">prmA_2</name>
    <name evidence="2" type="ORF">NCTC10764_03912</name>
</gene>
<dbReference type="GO" id="GO:0032259">
    <property type="term" value="P:methylation"/>
    <property type="evidence" value="ECO:0007669"/>
    <property type="project" value="UniProtKB-KW"/>
</dbReference>
<keyword evidence="2" id="KW-0489">Methyltransferase</keyword>
<keyword evidence="2" id="KW-0687">Ribonucleoprotein</keyword>
<dbReference type="Pfam" id="PF06325">
    <property type="entry name" value="PrmA"/>
    <property type="match status" value="1"/>
</dbReference>
<dbReference type="GO" id="GO:0008168">
    <property type="term" value="F:methyltransferase activity"/>
    <property type="evidence" value="ECO:0007669"/>
    <property type="project" value="UniProtKB-KW"/>
</dbReference>
<keyword evidence="2" id="KW-0689">Ribosomal protein</keyword>
<protein>
    <submittedName>
        <fullName evidence="2">50S ribosomal protein L11 methyltransferase</fullName>
        <ecNumber evidence="2">2.1.1.-</ecNumber>
    </submittedName>
</protein>
<evidence type="ECO:0000313" key="2">
    <source>
        <dbReference type="EMBL" id="STE73171.1"/>
    </source>
</evidence>
<sequence>MPWIQLKLNTTGANAEDLSDALMEAGAVSITFQDTHDTPVFEPLPGETRLWGDTDVIGLFDAETDMNDVGGDSGKPSAARRGLRA</sequence>